<reference evidence="1" key="1">
    <citation type="submission" date="2007-09" db="EMBL/GenBank/DDBJ databases">
        <title>Complete Genome Sequence of Rickettsia akari.</title>
        <authorList>
            <person name="Madan A."/>
            <person name="Fahey J."/>
            <person name="Helton E."/>
            <person name="Ketteman M."/>
            <person name="Madan A."/>
            <person name="Rodrigues S."/>
            <person name="Sanchez A."/>
            <person name="Whiting M."/>
            <person name="Dasch G."/>
            <person name="Eremeeva M."/>
        </authorList>
    </citation>
    <scope>NUCLEOTIDE SEQUENCE</scope>
    <source>
        <strain evidence="1">Hartford</strain>
    </source>
</reference>
<dbReference type="KEGG" id="rak:A1C_00700"/>
<dbReference type="EMBL" id="CP000847">
    <property type="protein sequence ID" value="ABV74473.1"/>
    <property type="molecule type" value="Genomic_DNA"/>
</dbReference>
<protein>
    <submittedName>
        <fullName evidence="1">Uncharacterized protein</fullName>
    </submittedName>
</protein>
<proteinExistence type="predicted"/>
<accession>A8GM48</accession>
<gene>
    <name evidence="1" type="ordered locus">A1C_00700</name>
</gene>
<organism evidence="1 2">
    <name type="scientific">Rickettsia akari (strain Hartford)</name>
    <dbReference type="NCBI Taxonomy" id="293614"/>
    <lineage>
        <taxon>Bacteria</taxon>
        <taxon>Pseudomonadati</taxon>
        <taxon>Pseudomonadota</taxon>
        <taxon>Alphaproteobacteria</taxon>
        <taxon>Rickettsiales</taxon>
        <taxon>Rickettsiaceae</taxon>
        <taxon>Rickettsieae</taxon>
        <taxon>Rickettsia</taxon>
        <taxon>spotted fever group</taxon>
    </lineage>
</organism>
<dbReference type="STRING" id="293614.A1C_00700"/>
<evidence type="ECO:0000313" key="2">
    <source>
        <dbReference type="Proteomes" id="UP000006830"/>
    </source>
</evidence>
<dbReference type="Pfam" id="PF17462">
    <property type="entry name" value="DUF5424"/>
    <property type="match status" value="1"/>
</dbReference>
<sequence>MSNNNRENIYKAFHCISEAANSAYSAINHFLALPNVFNKYPTFISYIFSKTAKLDSNITSIIQNGVIIYEISTTLISAVNTFYKDKKLVDEILKDGQNAINKLIETTTYVSPIVADITTSYLVDPYKEEKALLFDLQIPNSTSDDCYKLSGTESVTLTEIECY</sequence>
<dbReference type="HOGENOM" id="CLU_1625807_0_0_5"/>
<name>A8GM48_RICAH</name>
<dbReference type="InterPro" id="IPR035354">
    <property type="entry name" value="DUF5424"/>
</dbReference>
<dbReference type="RefSeq" id="WP_012013343.1">
    <property type="nucleotide sequence ID" value="NC_009881.1"/>
</dbReference>
<dbReference type="Proteomes" id="UP000006830">
    <property type="component" value="Chromosome"/>
</dbReference>
<evidence type="ECO:0000313" key="1">
    <source>
        <dbReference type="EMBL" id="ABV74473.1"/>
    </source>
</evidence>
<keyword evidence="2" id="KW-1185">Reference proteome</keyword>
<dbReference type="AlphaFoldDB" id="A8GM48"/>